<dbReference type="AlphaFoldDB" id="A0A1L8SR70"/>
<reference evidence="2 3" key="1">
    <citation type="submission" date="2014-12" db="EMBL/GenBank/DDBJ databases">
        <title>Draft genome sequences of 29 type strains of Enterococci.</title>
        <authorList>
            <person name="Zhong Z."/>
            <person name="Sun Z."/>
            <person name="Liu W."/>
            <person name="Zhang W."/>
            <person name="Zhang H."/>
        </authorList>
    </citation>
    <scope>NUCLEOTIDE SEQUENCE [LARGE SCALE GENOMIC DNA]</scope>
    <source>
        <strain evidence="2 3">DSM 22802</strain>
    </source>
</reference>
<accession>A0A1L8SR70</accession>
<name>A0A1L8SR70_9ENTE</name>
<gene>
    <name evidence="2" type="ORF">RV00_GL000874</name>
</gene>
<dbReference type="RefSeq" id="WP_071863218.1">
    <property type="nucleotide sequence ID" value="NZ_JBHLVS010000027.1"/>
</dbReference>
<sequence length="212" mass="22605">MKKIIFACIMASLLLTGCKQDSPDNSTNKSKQSNSVSSTIVTSETTSSTTSETSDTISQTTTDEPVSTTPSSTADSSQEPATDTVSQNELGGYATFYFTGMNVPDSININTNSNQLTFDGGTSQATVYAFSMQNVPVKTIRVFSANNNDIRTVQVSTQLVIGGQISGPTISNQQANELYLFHNKQGGLSLATPNYAGNVPEDQQDVMIEVLQ</sequence>
<protein>
    <recommendedName>
        <fullName evidence="4">Lipoprotein</fullName>
    </recommendedName>
</protein>
<evidence type="ECO:0008006" key="4">
    <source>
        <dbReference type="Google" id="ProtNLM"/>
    </source>
</evidence>
<feature type="region of interest" description="Disordered" evidence="1">
    <location>
        <begin position="19"/>
        <end position="86"/>
    </location>
</feature>
<dbReference type="PROSITE" id="PS51257">
    <property type="entry name" value="PROKAR_LIPOPROTEIN"/>
    <property type="match status" value="1"/>
</dbReference>
<dbReference type="Proteomes" id="UP000183700">
    <property type="component" value="Unassembled WGS sequence"/>
</dbReference>
<proteinExistence type="predicted"/>
<feature type="compositionally biased region" description="Polar residues" evidence="1">
    <location>
        <begin position="64"/>
        <end position="86"/>
    </location>
</feature>
<evidence type="ECO:0000256" key="1">
    <source>
        <dbReference type="SAM" id="MobiDB-lite"/>
    </source>
</evidence>
<dbReference type="EMBL" id="JXKM01000014">
    <property type="protein sequence ID" value="OJG34342.1"/>
    <property type="molecule type" value="Genomic_DNA"/>
</dbReference>
<feature type="compositionally biased region" description="Low complexity" evidence="1">
    <location>
        <begin position="32"/>
        <end position="63"/>
    </location>
</feature>
<evidence type="ECO:0000313" key="3">
    <source>
        <dbReference type="Proteomes" id="UP000183700"/>
    </source>
</evidence>
<keyword evidence="3" id="KW-1185">Reference proteome</keyword>
<comment type="caution">
    <text evidence="2">The sequence shown here is derived from an EMBL/GenBank/DDBJ whole genome shotgun (WGS) entry which is preliminary data.</text>
</comment>
<evidence type="ECO:0000313" key="2">
    <source>
        <dbReference type="EMBL" id="OJG34342.1"/>
    </source>
</evidence>
<dbReference type="OrthoDB" id="2195019at2"/>
<organism evidence="2 3">
    <name type="scientific">Enterococcus devriesei</name>
    <dbReference type="NCBI Taxonomy" id="319970"/>
    <lineage>
        <taxon>Bacteria</taxon>
        <taxon>Bacillati</taxon>
        <taxon>Bacillota</taxon>
        <taxon>Bacilli</taxon>
        <taxon>Lactobacillales</taxon>
        <taxon>Enterococcaceae</taxon>
        <taxon>Enterococcus</taxon>
    </lineage>
</organism>